<keyword evidence="4 6" id="KW-1133">Transmembrane helix</keyword>
<evidence type="ECO:0000256" key="3">
    <source>
        <dbReference type="ARBA" id="ARBA00022692"/>
    </source>
</evidence>
<keyword evidence="2" id="KW-1003">Cell membrane</keyword>
<name>A0A7Y6DHT3_9PSED</name>
<evidence type="ECO:0000256" key="6">
    <source>
        <dbReference type="SAM" id="Phobius"/>
    </source>
</evidence>
<dbReference type="RefSeq" id="WP_175363222.1">
    <property type="nucleotide sequence ID" value="NZ_JABFMR010000016.1"/>
</dbReference>
<dbReference type="AlphaFoldDB" id="A0A7Y6DHT3"/>
<dbReference type="EMBL" id="JABFMR010000016">
    <property type="protein sequence ID" value="NUT88360.1"/>
    <property type="molecule type" value="Genomic_DNA"/>
</dbReference>
<dbReference type="Proteomes" id="UP000536720">
    <property type="component" value="Unassembled WGS sequence"/>
</dbReference>
<dbReference type="PANTHER" id="PTHR39087:SF2">
    <property type="entry name" value="UPF0104 MEMBRANE PROTEIN MJ1595"/>
    <property type="match status" value="1"/>
</dbReference>
<evidence type="ECO:0000256" key="4">
    <source>
        <dbReference type="ARBA" id="ARBA00022989"/>
    </source>
</evidence>
<evidence type="ECO:0000256" key="2">
    <source>
        <dbReference type="ARBA" id="ARBA00022475"/>
    </source>
</evidence>
<gene>
    <name evidence="7" type="ORF">HNO91_18140</name>
</gene>
<accession>A0A7Y6DHT3</accession>
<feature type="transmembrane region" description="Helical" evidence="6">
    <location>
        <begin position="180"/>
        <end position="201"/>
    </location>
</feature>
<dbReference type="Pfam" id="PF03706">
    <property type="entry name" value="LPG_synthase_TM"/>
    <property type="match status" value="1"/>
</dbReference>
<comment type="caution">
    <text evidence="7">The sequence shown here is derived from an EMBL/GenBank/DDBJ whole genome shotgun (WGS) entry which is preliminary data.</text>
</comment>
<evidence type="ECO:0000313" key="7">
    <source>
        <dbReference type="EMBL" id="NUT88360.1"/>
    </source>
</evidence>
<evidence type="ECO:0000256" key="5">
    <source>
        <dbReference type="ARBA" id="ARBA00023136"/>
    </source>
</evidence>
<evidence type="ECO:0000313" key="8">
    <source>
        <dbReference type="Proteomes" id="UP000536720"/>
    </source>
</evidence>
<evidence type="ECO:0000256" key="1">
    <source>
        <dbReference type="ARBA" id="ARBA00004651"/>
    </source>
</evidence>
<sequence length="338" mass="37149">MNHSEAHTAPSDARVRDESKPKSRWSRWKRPLTLAFFLLLIVLFTTLARRIDWSEVFDTLADFKVRTLIIAATLTVASFATYACFDLIGRTYIRQKLGWRQILPVGVISYAFNLNLSAWVGGIAMRYRLYSRLGVSNGNIAKILGLSLATNWFGYMTLAGVVFSSGLVTMPPGWKLSSDALQGVGALLLLASAGYLLACRFSKRRAWTIRGMEINLPSLRMAVLQLALGALNWSLMAAVIFTLLPSKLEYPVVLGVLLISSIAGVITHIPAGLGVLEAVFIALLQHDASRGSLLAGLIAYRAIYFILPLLVTVVMYLVIEAKAKALRVKPGLKKPELK</sequence>
<keyword evidence="3 6" id="KW-0812">Transmembrane</keyword>
<feature type="transmembrane region" description="Helical" evidence="6">
    <location>
        <begin position="101"/>
        <end position="122"/>
    </location>
</feature>
<reference evidence="7 8" key="1">
    <citation type="journal article" date="2020" name="Front. Plant Sci.">
        <title>Isolation of Rhizosphere Bacteria That Improve Quality and Water Stress Tolerance in Greenhouse Ornamentals.</title>
        <authorList>
            <person name="Nordstedt N.P."/>
            <person name="Jones M.L."/>
        </authorList>
    </citation>
    <scope>NUCLEOTIDE SEQUENCE [LARGE SCALE GENOMIC DNA]</scope>
    <source>
        <strain evidence="7 8">C7D2</strain>
    </source>
</reference>
<dbReference type="PANTHER" id="PTHR39087">
    <property type="entry name" value="UPF0104 MEMBRANE PROTEIN MJ1595"/>
    <property type="match status" value="1"/>
</dbReference>
<organism evidence="7 8">
    <name type="scientific">Pseudomonas corrugata</name>
    <dbReference type="NCBI Taxonomy" id="47879"/>
    <lineage>
        <taxon>Bacteria</taxon>
        <taxon>Pseudomonadati</taxon>
        <taxon>Pseudomonadota</taxon>
        <taxon>Gammaproteobacteria</taxon>
        <taxon>Pseudomonadales</taxon>
        <taxon>Pseudomonadaceae</taxon>
        <taxon>Pseudomonas</taxon>
    </lineage>
</organism>
<dbReference type="GO" id="GO:0005886">
    <property type="term" value="C:plasma membrane"/>
    <property type="evidence" value="ECO:0007669"/>
    <property type="project" value="UniProtKB-SubCell"/>
</dbReference>
<feature type="transmembrane region" description="Helical" evidence="6">
    <location>
        <begin position="222"/>
        <end position="244"/>
    </location>
</feature>
<feature type="transmembrane region" description="Helical" evidence="6">
    <location>
        <begin position="31"/>
        <end position="48"/>
    </location>
</feature>
<feature type="transmembrane region" description="Helical" evidence="6">
    <location>
        <begin position="250"/>
        <end position="281"/>
    </location>
</feature>
<feature type="transmembrane region" description="Helical" evidence="6">
    <location>
        <begin position="143"/>
        <end position="168"/>
    </location>
</feature>
<feature type="transmembrane region" description="Helical" evidence="6">
    <location>
        <begin position="293"/>
        <end position="319"/>
    </location>
</feature>
<dbReference type="InterPro" id="IPR022791">
    <property type="entry name" value="L-PG_synthase/AglD"/>
</dbReference>
<protein>
    <submittedName>
        <fullName evidence="7">UPF0104 family protein</fullName>
    </submittedName>
</protein>
<feature type="transmembrane region" description="Helical" evidence="6">
    <location>
        <begin position="68"/>
        <end position="89"/>
    </location>
</feature>
<proteinExistence type="predicted"/>
<keyword evidence="5 6" id="KW-0472">Membrane</keyword>
<comment type="subcellular location">
    <subcellularLocation>
        <location evidence="1">Cell membrane</location>
        <topology evidence="1">Multi-pass membrane protein</topology>
    </subcellularLocation>
</comment>